<dbReference type="AlphaFoldDB" id="A0A9P9W935"/>
<proteinExistence type="predicted"/>
<name>A0A9P9W935_9PEZI</name>
<comment type="caution">
    <text evidence="2">The sequence shown here is derived from an EMBL/GenBank/DDBJ whole genome shotgun (WGS) entry which is preliminary data.</text>
</comment>
<dbReference type="EMBL" id="JAFIMR010000065">
    <property type="protein sequence ID" value="KAI1851487.1"/>
    <property type="molecule type" value="Genomic_DNA"/>
</dbReference>
<reference evidence="2" key="1">
    <citation type="submission" date="2021-03" db="EMBL/GenBank/DDBJ databases">
        <title>Revisited historic fungal species revealed as producer of novel bioactive compounds through whole genome sequencing and comparative genomics.</title>
        <authorList>
            <person name="Vignolle G.A."/>
            <person name="Hochenegger N."/>
            <person name="Mach R.L."/>
            <person name="Mach-Aigner A.R."/>
            <person name="Javad Rahimi M."/>
            <person name="Salim K.A."/>
            <person name="Chan C.M."/>
            <person name="Lim L.B.L."/>
            <person name="Cai F."/>
            <person name="Druzhinina I.S."/>
            <person name="U'Ren J.M."/>
            <person name="Derntl C."/>
        </authorList>
    </citation>
    <scope>NUCLEOTIDE SEQUENCE</scope>
    <source>
        <strain evidence="2">TUCIM 5799</strain>
    </source>
</reference>
<feature type="region of interest" description="Disordered" evidence="1">
    <location>
        <begin position="20"/>
        <end position="76"/>
    </location>
</feature>
<organism evidence="2 3">
    <name type="scientific">Neoarthrinium moseri</name>
    <dbReference type="NCBI Taxonomy" id="1658444"/>
    <lineage>
        <taxon>Eukaryota</taxon>
        <taxon>Fungi</taxon>
        <taxon>Dikarya</taxon>
        <taxon>Ascomycota</taxon>
        <taxon>Pezizomycotina</taxon>
        <taxon>Sordariomycetes</taxon>
        <taxon>Xylariomycetidae</taxon>
        <taxon>Amphisphaeriales</taxon>
        <taxon>Apiosporaceae</taxon>
        <taxon>Neoarthrinium</taxon>
    </lineage>
</organism>
<accession>A0A9P9W935</accession>
<protein>
    <submittedName>
        <fullName evidence="2">Uncharacterized protein</fullName>
    </submittedName>
</protein>
<dbReference type="Proteomes" id="UP000829685">
    <property type="component" value="Unassembled WGS sequence"/>
</dbReference>
<evidence type="ECO:0000256" key="1">
    <source>
        <dbReference type="SAM" id="MobiDB-lite"/>
    </source>
</evidence>
<evidence type="ECO:0000313" key="3">
    <source>
        <dbReference type="Proteomes" id="UP000829685"/>
    </source>
</evidence>
<evidence type="ECO:0000313" key="2">
    <source>
        <dbReference type="EMBL" id="KAI1851487.1"/>
    </source>
</evidence>
<gene>
    <name evidence="2" type="ORF">JX265_013234</name>
</gene>
<sequence>MCRKQTVRASDGMAAVARVVDPSQDGIHGGIQAGDGRMQPERSMAHRGAETPRGGYGEQPEPTGSRAPEVVGDTDK</sequence>
<feature type="compositionally biased region" description="Basic and acidic residues" evidence="1">
    <location>
        <begin position="38"/>
        <end position="50"/>
    </location>
</feature>
<keyword evidence="3" id="KW-1185">Reference proteome</keyword>